<evidence type="ECO:0000313" key="12">
    <source>
        <dbReference type="EMBL" id="KAJ6224816.1"/>
    </source>
</evidence>
<protein>
    <submittedName>
        <fullName evidence="12">Uncharacterized protein</fullName>
    </submittedName>
</protein>
<evidence type="ECO:0000256" key="6">
    <source>
        <dbReference type="ARBA" id="ARBA00022781"/>
    </source>
</evidence>
<evidence type="ECO:0000256" key="9">
    <source>
        <dbReference type="ARBA" id="ARBA00023136"/>
    </source>
</evidence>
<feature type="transmembrane region" description="Helical" evidence="11">
    <location>
        <begin position="197"/>
        <end position="218"/>
    </location>
</feature>
<gene>
    <name evidence="12" type="ORF">RDWZM_003361</name>
</gene>
<dbReference type="EMBL" id="JAPWDV010000001">
    <property type="protein sequence ID" value="KAJ6224816.1"/>
    <property type="molecule type" value="Genomic_DNA"/>
</dbReference>
<keyword evidence="13" id="KW-1185">Reference proteome</keyword>
<dbReference type="Pfam" id="PF03189">
    <property type="entry name" value="Otopetrin"/>
    <property type="match status" value="2"/>
</dbReference>
<dbReference type="AlphaFoldDB" id="A0A9Q0RSZ0"/>
<comment type="similarity">
    <text evidence="2">Belongs to the otopetrin family.</text>
</comment>
<feature type="transmembrane region" description="Helical" evidence="11">
    <location>
        <begin position="532"/>
        <end position="552"/>
    </location>
</feature>
<keyword evidence="6" id="KW-0375">Hydrogen ion transport</keyword>
<keyword evidence="10" id="KW-0407">Ion channel</keyword>
<sequence>MDNNKPKREIKFRPTSLSIITVTPDVQARLEQLRRTNKIAFDNIQRIPDGYEEKDFENYDDDLDEHYSNEIIVEEEDCEDGKSIQIVCSKNPTVTLEHNGQNNKPKVGRFNSPLLRYVIPISHGNSNGDTISTASFHSESRRQLPSILKRINSKEDALSDNHDDHSIGDCSITNQSETLSVNVEHEENMNKLMNWRMFRLTSIIYAIVVVIVGLLVTISDMNKPVNDKDHLFNIIMTFIGMGFLMFIHYDVQSHKRFVMNWEKRRKEAIESPMKTNNADLDDQISITTAVIFNRTYDDEVDESTKIRLNSYKFLTGKHSGNFYLKIGMSLFCMGSIIHQGINFALQIHYYTQSINQCNNTISFIVYLVRCISAFYQLYIAFKYSNLIINRNHYVVMFGMMHLLATSIAFWFSTIVEEAMDGYTNKIQDYYKNSSDIPENIVFRISINHHINCSSQSFINFESMPLLYPFSIEYNIILASVWYIIWANIGSNDPLSQLHHIREEINQDETTGTIDITYRSNVTFHADCHASNMGLFGGLLSLLLVIITIIIFFSTIHNSQYEQIGIGLYTFQFGFLTLMEYDDVRTIVSFVSINLEKV</sequence>
<keyword evidence="7 11" id="KW-1133">Transmembrane helix</keyword>
<keyword evidence="3" id="KW-0813">Transport</keyword>
<evidence type="ECO:0000256" key="1">
    <source>
        <dbReference type="ARBA" id="ARBA00004651"/>
    </source>
</evidence>
<evidence type="ECO:0000256" key="7">
    <source>
        <dbReference type="ARBA" id="ARBA00022989"/>
    </source>
</evidence>
<dbReference type="InterPro" id="IPR004878">
    <property type="entry name" value="Otopetrin"/>
</dbReference>
<name>A0A9Q0RSZ0_BLOTA</name>
<feature type="transmembrane region" description="Helical" evidence="11">
    <location>
        <begin position="230"/>
        <end position="249"/>
    </location>
</feature>
<keyword evidence="8" id="KW-0406">Ion transport</keyword>
<dbReference type="OMA" id="VEHEENM"/>
<evidence type="ECO:0000256" key="8">
    <source>
        <dbReference type="ARBA" id="ARBA00023065"/>
    </source>
</evidence>
<evidence type="ECO:0000256" key="2">
    <source>
        <dbReference type="ARBA" id="ARBA00006513"/>
    </source>
</evidence>
<feature type="transmembrane region" description="Helical" evidence="11">
    <location>
        <begin position="322"/>
        <end position="341"/>
    </location>
</feature>
<feature type="transmembrane region" description="Helical" evidence="11">
    <location>
        <begin position="393"/>
        <end position="415"/>
    </location>
</feature>
<dbReference type="PANTHER" id="PTHR21522:SF58">
    <property type="entry name" value="AGAP000074-PA"/>
    <property type="match status" value="1"/>
</dbReference>
<dbReference type="GO" id="GO:0005886">
    <property type="term" value="C:plasma membrane"/>
    <property type="evidence" value="ECO:0007669"/>
    <property type="project" value="UniProtKB-SubCell"/>
</dbReference>
<evidence type="ECO:0000256" key="10">
    <source>
        <dbReference type="ARBA" id="ARBA00023303"/>
    </source>
</evidence>
<feature type="transmembrane region" description="Helical" evidence="11">
    <location>
        <begin position="361"/>
        <end position="381"/>
    </location>
</feature>
<dbReference type="GO" id="GO:0015252">
    <property type="term" value="F:proton channel activity"/>
    <property type="evidence" value="ECO:0007669"/>
    <property type="project" value="InterPro"/>
</dbReference>
<evidence type="ECO:0000256" key="5">
    <source>
        <dbReference type="ARBA" id="ARBA00022692"/>
    </source>
</evidence>
<accession>A0A9Q0RSZ0</accession>
<comment type="subcellular location">
    <subcellularLocation>
        <location evidence="1">Cell membrane</location>
        <topology evidence="1">Multi-pass membrane protein</topology>
    </subcellularLocation>
</comment>
<keyword evidence="5 11" id="KW-0812">Transmembrane</keyword>
<evidence type="ECO:0000256" key="11">
    <source>
        <dbReference type="SAM" id="Phobius"/>
    </source>
</evidence>
<feature type="transmembrane region" description="Helical" evidence="11">
    <location>
        <begin position="465"/>
        <end position="485"/>
    </location>
</feature>
<organism evidence="12 13">
    <name type="scientific">Blomia tropicalis</name>
    <name type="common">Mite</name>
    <dbReference type="NCBI Taxonomy" id="40697"/>
    <lineage>
        <taxon>Eukaryota</taxon>
        <taxon>Metazoa</taxon>
        <taxon>Ecdysozoa</taxon>
        <taxon>Arthropoda</taxon>
        <taxon>Chelicerata</taxon>
        <taxon>Arachnida</taxon>
        <taxon>Acari</taxon>
        <taxon>Acariformes</taxon>
        <taxon>Sarcoptiformes</taxon>
        <taxon>Astigmata</taxon>
        <taxon>Glycyphagoidea</taxon>
        <taxon>Echimyopodidae</taxon>
        <taxon>Blomia</taxon>
    </lineage>
</organism>
<comment type="caution">
    <text evidence="12">The sequence shown here is derived from an EMBL/GenBank/DDBJ whole genome shotgun (WGS) entry which is preliminary data.</text>
</comment>
<proteinExistence type="inferred from homology"/>
<reference evidence="12" key="1">
    <citation type="submission" date="2022-12" db="EMBL/GenBank/DDBJ databases">
        <title>Genome assemblies of Blomia tropicalis.</title>
        <authorList>
            <person name="Cui Y."/>
        </authorList>
    </citation>
    <scope>NUCLEOTIDE SEQUENCE</scope>
    <source>
        <tissue evidence="12">Adult mites</tissue>
    </source>
</reference>
<evidence type="ECO:0000256" key="4">
    <source>
        <dbReference type="ARBA" id="ARBA00022475"/>
    </source>
</evidence>
<dbReference type="Proteomes" id="UP001142055">
    <property type="component" value="Chromosome 1"/>
</dbReference>
<dbReference type="PANTHER" id="PTHR21522">
    <property type="entry name" value="PROTON CHANNEL OTOP"/>
    <property type="match status" value="1"/>
</dbReference>
<evidence type="ECO:0000313" key="13">
    <source>
        <dbReference type="Proteomes" id="UP001142055"/>
    </source>
</evidence>
<keyword evidence="4" id="KW-1003">Cell membrane</keyword>
<keyword evidence="9 11" id="KW-0472">Membrane</keyword>
<evidence type="ECO:0000256" key="3">
    <source>
        <dbReference type="ARBA" id="ARBA00022448"/>
    </source>
</evidence>